<dbReference type="SMART" id="SM00409">
    <property type="entry name" value="IG"/>
    <property type="match status" value="3"/>
</dbReference>
<dbReference type="Proteomes" id="UP001374579">
    <property type="component" value="Unassembled WGS sequence"/>
</dbReference>
<reference evidence="4 5" key="1">
    <citation type="submission" date="2024-02" db="EMBL/GenBank/DDBJ databases">
        <title>Chromosome-scale genome assembly of the rough periwinkle Littorina saxatilis.</title>
        <authorList>
            <person name="De Jode A."/>
            <person name="Faria R."/>
            <person name="Formenti G."/>
            <person name="Sims Y."/>
            <person name="Smith T.P."/>
            <person name="Tracey A."/>
            <person name="Wood J.M.D."/>
            <person name="Zagrodzka Z.B."/>
            <person name="Johannesson K."/>
            <person name="Butlin R.K."/>
            <person name="Leder E.H."/>
        </authorList>
    </citation>
    <scope>NUCLEOTIDE SEQUENCE [LARGE SCALE GENOMIC DNA]</scope>
    <source>
        <strain evidence="4">Snail1</strain>
        <tissue evidence="4">Muscle</tissue>
    </source>
</reference>
<dbReference type="GO" id="GO:0006508">
    <property type="term" value="P:proteolysis"/>
    <property type="evidence" value="ECO:0007669"/>
    <property type="project" value="InterPro"/>
</dbReference>
<organism evidence="4 5">
    <name type="scientific">Littorina saxatilis</name>
    <dbReference type="NCBI Taxonomy" id="31220"/>
    <lineage>
        <taxon>Eukaryota</taxon>
        <taxon>Metazoa</taxon>
        <taxon>Spiralia</taxon>
        <taxon>Lophotrochozoa</taxon>
        <taxon>Mollusca</taxon>
        <taxon>Gastropoda</taxon>
        <taxon>Caenogastropoda</taxon>
        <taxon>Littorinimorpha</taxon>
        <taxon>Littorinoidea</taxon>
        <taxon>Littorinidae</taxon>
        <taxon>Littorina</taxon>
    </lineage>
</organism>
<dbReference type="InterPro" id="IPR041077">
    <property type="entry name" value="MALT1_Ig"/>
</dbReference>
<dbReference type="InterPro" id="IPR001309">
    <property type="entry name" value="Pept_C14_p20"/>
</dbReference>
<dbReference type="InterPro" id="IPR013783">
    <property type="entry name" value="Ig-like_fold"/>
</dbReference>
<comment type="caution">
    <text evidence="4">The sequence shown here is derived from an EMBL/GenBank/DDBJ whole genome shotgun (WGS) entry which is preliminary data.</text>
</comment>
<dbReference type="CDD" id="cd00096">
    <property type="entry name" value="Ig"/>
    <property type="match status" value="3"/>
</dbReference>
<accession>A0AAN9GNY0</accession>
<dbReference type="InterPro" id="IPR011600">
    <property type="entry name" value="Pept_C14_caspase"/>
</dbReference>
<dbReference type="GO" id="GO:0004197">
    <property type="term" value="F:cysteine-type endopeptidase activity"/>
    <property type="evidence" value="ECO:0007669"/>
    <property type="project" value="InterPro"/>
</dbReference>
<dbReference type="Pfam" id="PF13927">
    <property type="entry name" value="Ig_3"/>
    <property type="match status" value="3"/>
</dbReference>
<protein>
    <recommendedName>
        <fullName evidence="6">Mucosa-associated lymphoid tissue lymphoma translocation protein 1</fullName>
    </recommendedName>
</protein>
<dbReference type="PROSITE" id="PS50208">
    <property type="entry name" value="CASPASE_P20"/>
    <property type="match status" value="1"/>
</dbReference>
<dbReference type="Gene3D" id="3.40.50.1460">
    <property type="match status" value="1"/>
</dbReference>
<dbReference type="PROSITE" id="PS50835">
    <property type="entry name" value="IG_LIKE"/>
    <property type="match status" value="3"/>
</dbReference>
<dbReference type="AlphaFoldDB" id="A0AAN9GNY0"/>
<dbReference type="PANTHER" id="PTHR22576:SF37">
    <property type="entry name" value="MUCOSA-ASSOCIATED LYMPHOID TISSUE LYMPHOMA TRANSLOCATION PROTEIN 1"/>
    <property type="match status" value="1"/>
</dbReference>
<feature type="domain" description="Ig-like" evidence="3">
    <location>
        <begin position="235"/>
        <end position="315"/>
    </location>
</feature>
<feature type="region of interest" description="Disordered" evidence="1">
    <location>
        <begin position="810"/>
        <end position="831"/>
    </location>
</feature>
<evidence type="ECO:0000256" key="1">
    <source>
        <dbReference type="SAM" id="MobiDB-lite"/>
    </source>
</evidence>
<proteinExistence type="predicted"/>
<dbReference type="Gene3D" id="2.60.40.10">
    <property type="entry name" value="Immunoglobulins"/>
    <property type="match status" value="3"/>
</dbReference>
<evidence type="ECO:0000313" key="5">
    <source>
        <dbReference type="Proteomes" id="UP001374579"/>
    </source>
</evidence>
<feature type="domain" description="Caspase family p20" evidence="2">
    <location>
        <begin position="426"/>
        <end position="551"/>
    </location>
</feature>
<evidence type="ECO:0008006" key="6">
    <source>
        <dbReference type="Google" id="ProtNLM"/>
    </source>
</evidence>
<dbReference type="InterPro" id="IPR011029">
    <property type="entry name" value="DEATH-like_dom_sf"/>
</dbReference>
<dbReference type="PANTHER" id="PTHR22576">
    <property type="entry name" value="MUCOSA ASSOCIATED LYMPHOID TISSUE LYMPHOMA TRANSLOCATION PROTEIN 1/PARACASPASE"/>
    <property type="match status" value="1"/>
</dbReference>
<dbReference type="InterPro" id="IPR033540">
    <property type="entry name" value="MALT1_IG-like_dom_sf"/>
</dbReference>
<dbReference type="InterPro" id="IPR003599">
    <property type="entry name" value="Ig_sub"/>
</dbReference>
<dbReference type="Gene3D" id="2.60.40.3360">
    <property type="match status" value="1"/>
</dbReference>
<dbReference type="InterPro" id="IPR007110">
    <property type="entry name" value="Ig-like_dom"/>
</dbReference>
<evidence type="ECO:0000259" key="3">
    <source>
        <dbReference type="PROSITE" id="PS50835"/>
    </source>
</evidence>
<keyword evidence="5" id="KW-1185">Reference proteome</keyword>
<feature type="domain" description="Ig-like" evidence="3">
    <location>
        <begin position="110"/>
        <end position="190"/>
    </location>
</feature>
<evidence type="ECO:0000259" key="2">
    <source>
        <dbReference type="PROSITE" id="PS50208"/>
    </source>
</evidence>
<dbReference type="InterPro" id="IPR029030">
    <property type="entry name" value="Caspase-like_dom_sf"/>
</dbReference>
<dbReference type="SUPFAM" id="SSF48726">
    <property type="entry name" value="Immunoglobulin"/>
    <property type="match status" value="3"/>
</dbReference>
<dbReference type="InterPro" id="IPR003598">
    <property type="entry name" value="Ig_sub2"/>
</dbReference>
<dbReference type="Pfam" id="PF18703">
    <property type="entry name" value="MALT1_Ig"/>
    <property type="match status" value="1"/>
</dbReference>
<evidence type="ECO:0000313" key="4">
    <source>
        <dbReference type="EMBL" id="KAK7115354.1"/>
    </source>
</evidence>
<name>A0AAN9GNY0_9CAEN</name>
<sequence length="831" mass="94113">METKLKHPPDTNIRDLPGSLMIDLRNVLDTRSVNNTSAWRVFAAKLNGRYHFKGQDVERLALQIHKGGSPAQQMLLELGAKGMDAGELVDLLHELKFEDVLTKLVNYDEVKIILQPEHFIKVKEGEVLLVQTEATGFPYPRYLWYRYDPKTEESVATSITQAALKISPTRPEHGGDYCCLVYNSKEAGVFSDWCSITVQPLPQRENASNSHQGSSQDIPPMMQIPDKSDAVYTLPVIVRQPWTVNVQLGGSFYLLCEARGHLPLTYQWFYNSQPIYSSQTGYLKVDKAKLSDDGVYQCEVRNEFGCVKSDCVRVSIAGNEWGDFAPAPLIPEIQEHPKSCQVQLGGHAIFRCMAHGMGPLRYQWFKNQDSIPGATESEYRVYNINNRSMQGVYMCLVSNDHNGQVLSKGAVLQIGEIVNTYNHFATDKLALLIGNYDYRSQQSLKAPQTDIQNLSLIFQRVLGFKVVSLLNLTLTEMMSAVEEFCELIDSGVYCVFYFCGHGFEENNHSYILPNDVPTDYKTEECLSAEYVLNQMQKRRPKVCCMILDICRKPPENPNLYQRSAILERTPVEDGNTVVCYATSCGLAAFEFRPQSKGILVTHLEKLLPEPISIEEVFRKVKEAVGNDQRVNRDARTRQIPEVRSNLIEVHRSFTDPIETSGHTRACNMRQLAWENAHVKPPPMEQLLKPVDLGVRVELTFQHEFSNVLNVYIKVIRKGELAECIAWISKLPSSVSMMKRPTCVSGEGAEFTTTKNVIIDIQKLKENLHVSLAMRYRLPGSRPTEYIISKDTQIDLQLPLVASLKLWKPRPKVQPQSTRHAVEQTEDEKADA</sequence>
<dbReference type="SMART" id="SM00408">
    <property type="entry name" value="IGc2"/>
    <property type="match status" value="3"/>
</dbReference>
<dbReference type="InterPro" id="IPR036179">
    <property type="entry name" value="Ig-like_dom_sf"/>
</dbReference>
<dbReference type="Gene3D" id="1.10.533.10">
    <property type="entry name" value="Death Domain, Fas"/>
    <property type="match status" value="1"/>
</dbReference>
<dbReference type="EMBL" id="JBAMIC010000001">
    <property type="protein sequence ID" value="KAK7115354.1"/>
    <property type="molecule type" value="Genomic_DNA"/>
</dbReference>
<feature type="domain" description="Ig-like" evidence="3">
    <location>
        <begin position="331"/>
        <end position="407"/>
    </location>
</feature>
<dbReference type="Pfam" id="PF00656">
    <property type="entry name" value="Peptidase_C14"/>
    <property type="match status" value="1"/>
</dbReference>
<dbReference type="SUPFAM" id="SSF52129">
    <property type="entry name" value="Caspase-like"/>
    <property type="match status" value="1"/>
</dbReference>
<dbReference type="SUPFAM" id="SSF47986">
    <property type="entry name" value="DEATH domain"/>
    <property type="match status" value="1"/>
</dbReference>
<gene>
    <name evidence="4" type="ORF">V1264_001236</name>
</gene>
<dbReference type="InterPro" id="IPR052039">
    <property type="entry name" value="Caspase-related_regulators"/>
</dbReference>